<keyword evidence="2" id="KW-0648">Protein biosynthesis</keyword>
<dbReference type="EMBL" id="AMFJ01000957">
    <property type="protein sequence ID" value="EKE26086.1"/>
    <property type="molecule type" value="Genomic_DNA"/>
</dbReference>
<comment type="caution">
    <text evidence="6">The sequence shown here is derived from an EMBL/GenBank/DDBJ whole genome shotgun (WGS) entry which is preliminary data.</text>
</comment>
<keyword evidence="3 6" id="KW-0436">Ligase</keyword>
<proteinExistence type="predicted"/>
<evidence type="ECO:0000259" key="5">
    <source>
        <dbReference type="Pfam" id="PF03129"/>
    </source>
</evidence>
<feature type="domain" description="Aminoacyl-tRNA synthetase class II (G/ P/ S/T)" evidence="4">
    <location>
        <begin position="94"/>
        <end position="307"/>
    </location>
</feature>
<organism evidence="6">
    <name type="scientific">uncultured bacterium</name>
    <name type="common">gcode 4</name>
    <dbReference type="NCBI Taxonomy" id="1234023"/>
    <lineage>
        <taxon>Bacteria</taxon>
        <taxon>environmental samples</taxon>
    </lineage>
</organism>
<dbReference type="Pfam" id="PF00587">
    <property type="entry name" value="tRNA-synt_2b"/>
    <property type="match status" value="1"/>
</dbReference>
<evidence type="ECO:0000313" key="6">
    <source>
        <dbReference type="EMBL" id="EKE26086.1"/>
    </source>
</evidence>
<dbReference type="PANTHER" id="PTHR42753">
    <property type="entry name" value="MITOCHONDRIAL RIBOSOME PROTEIN L39/PROLYL-TRNA LIGASE FAMILY MEMBER"/>
    <property type="match status" value="1"/>
</dbReference>
<dbReference type="InterPro" id="IPR002316">
    <property type="entry name" value="Pro-tRNA-ligase_IIa"/>
</dbReference>
<dbReference type="Gene3D" id="3.40.50.800">
    <property type="entry name" value="Anticodon-binding domain"/>
    <property type="match status" value="1"/>
</dbReference>
<dbReference type="InterPro" id="IPR036621">
    <property type="entry name" value="Anticodon-bd_dom_sf"/>
</dbReference>
<reference evidence="6" key="1">
    <citation type="journal article" date="2012" name="Science">
        <title>Fermentation, hydrogen, and sulfur metabolism in multiple uncultivated bacterial phyla.</title>
        <authorList>
            <person name="Wrighton K.C."/>
            <person name="Thomas B.C."/>
            <person name="Sharon I."/>
            <person name="Miller C.S."/>
            <person name="Castelle C.J."/>
            <person name="VerBerkmoes N.C."/>
            <person name="Wilkins M.J."/>
            <person name="Hettich R.L."/>
            <person name="Lipton M.S."/>
            <person name="Williams K.H."/>
            <person name="Long P.E."/>
            <person name="Banfield J.F."/>
        </authorList>
    </citation>
    <scope>NUCLEOTIDE SEQUENCE [LARGE SCALE GENOMIC DNA]</scope>
</reference>
<dbReference type="InterPro" id="IPR002314">
    <property type="entry name" value="aa-tRNA-synt_IIb"/>
</dbReference>
<dbReference type="GO" id="GO:0006433">
    <property type="term" value="P:prolyl-tRNA aminoacylation"/>
    <property type="evidence" value="ECO:0007669"/>
    <property type="project" value="InterPro"/>
</dbReference>
<dbReference type="InterPro" id="IPR050062">
    <property type="entry name" value="Pro-tRNA_synthetase"/>
</dbReference>
<dbReference type="GO" id="GO:0005524">
    <property type="term" value="F:ATP binding"/>
    <property type="evidence" value="ECO:0007669"/>
    <property type="project" value="InterPro"/>
</dbReference>
<gene>
    <name evidence="6" type="ORF">ACD_4C00441G0004</name>
</gene>
<feature type="domain" description="Anticodon-binding" evidence="5">
    <location>
        <begin position="333"/>
        <end position="396"/>
    </location>
</feature>
<dbReference type="InterPro" id="IPR004154">
    <property type="entry name" value="Anticodon-bd"/>
</dbReference>
<protein>
    <recommendedName>
        <fullName evidence="1">Proline--tRNA ligase</fullName>
    </recommendedName>
</protein>
<keyword evidence="3 6" id="KW-0030">Aminoacyl-tRNA synthetase</keyword>
<accession>K2F4S6</accession>
<name>K2F4S6_9BACT</name>
<dbReference type="Pfam" id="PF03129">
    <property type="entry name" value="HGTP_anticodon"/>
    <property type="match status" value="1"/>
</dbReference>
<sequence>MLQLSKFPFKTLKTVPGWSDNKWTWLLLQAWFIRQELAGAYNYLHFGLKTIEKIKQIIREELNYIWATEILLSSLSSKESWQKTWRWDTVDVLFKIEGSGKKQYALNPTHEEVITPLMQEFIQSYKDLNNCQVYQFQTKFRNEARAKSGVLRWREFIMKDLYSFHRNQLDLDVYFEKVHEAYNRIFDRLWIWNDTLYTFASGGVFSKYSYEFQTVLDIWEDDVYICGNCKQAHNEEIVEEKFICAECWSNEYKVVKTSEVWNIFKLSTKFSNAFGLKYTDEKWAQNEIVMWCYGIWVSRLMWVIAEKLSDEKWLVWPESISPFSHYLIVMWDNEEKALKLAKQLENEWKEIIIDDRDIWFWQKAQDADLLWIPNRIVISDKTIEKWWYELKMRNKDSIEIINF</sequence>
<dbReference type="GO" id="GO:0005829">
    <property type="term" value="C:cytosol"/>
    <property type="evidence" value="ECO:0007669"/>
    <property type="project" value="TreeGrafter"/>
</dbReference>
<dbReference type="InterPro" id="IPR045864">
    <property type="entry name" value="aa-tRNA-synth_II/BPL/LPL"/>
</dbReference>
<dbReference type="PRINTS" id="PR01046">
    <property type="entry name" value="TRNASYNTHPRO"/>
</dbReference>
<dbReference type="GO" id="GO:0004827">
    <property type="term" value="F:proline-tRNA ligase activity"/>
    <property type="evidence" value="ECO:0007669"/>
    <property type="project" value="InterPro"/>
</dbReference>
<dbReference type="SUPFAM" id="SSF55681">
    <property type="entry name" value="Class II aaRS and biotin synthetases"/>
    <property type="match status" value="1"/>
</dbReference>
<evidence type="ECO:0000256" key="1">
    <source>
        <dbReference type="ARBA" id="ARBA00019110"/>
    </source>
</evidence>
<evidence type="ECO:0000256" key="2">
    <source>
        <dbReference type="ARBA" id="ARBA00022917"/>
    </source>
</evidence>
<evidence type="ECO:0000256" key="3">
    <source>
        <dbReference type="ARBA" id="ARBA00023146"/>
    </source>
</evidence>
<dbReference type="SUPFAM" id="SSF52954">
    <property type="entry name" value="Class II aaRS ABD-related"/>
    <property type="match status" value="1"/>
</dbReference>
<dbReference type="PANTHER" id="PTHR42753:SF2">
    <property type="entry name" value="PROLINE--TRNA LIGASE"/>
    <property type="match status" value="1"/>
</dbReference>
<dbReference type="Gene3D" id="3.30.930.10">
    <property type="entry name" value="Bira Bifunctional Protein, Domain 2"/>
    <property type="match status" value="1"/>
</dbReference>
<evidence type="ECO:0000259" key="4">
    <source>
        <dbReference type="Pfam" id="PF00587"/>
    </source>
</evidence>
<dbReference type="AlphaFoldDB" id="K2F4S6"/>